<comment type="subcellular location">
    <subcellularLocation>
        <location evidence="7">Cell membrane</location>
        <topology evidence="7">Multi-pass membrane protein</topology>
    </subcellularLocation>
    <subcellularLocation>
        <location evidence="1">Membrane</location>
    </subcellularLocation>
</comment>
<keyword evidence="7" id="KW-0520">NAD</keyword>
<evidence type="ECO:0000256" key="3">
    <source>
        <dbReference type="ARBA" id="ARBA00022448"/>
    </source>
</evidence>
<accession>A0ABP0EWU8</accession>
<dbReference type="InterPro" id="IPR000440">
    <property type="entry name" value="NADH_UbQ/plastoQ_OxRdtase_su3"/>
</dbReference>
<name>A0ABP0EWU8_9RICK</name>
<evidence type="ECO:0000313" key="10">
    <source>
        <dbReference type="Proteomes" id="UP001314181"/>
    </source>
</evidence>
<evidence type="ECO:0000256" key="4">
    <source>
        <dbReference type="ARBA" id="ARBA00022692"/>
    </source>
</evidence>
<evidence type="ECO:0000256" key="7">
    <source>
        <dbReference type="RuleBase" id="RU003639"/>
    </source>
</evidence>
<keyword evidence="10" id="KW-1185">Reference proteome</keyword>
<evidence type="ECO:0000256" key="6">
    <source>
        <dbReference type="ARBA" id="ARBA00023136"/>
    </source>
</evidence>
<dbReference type="PANTHER" id="PTHR11058:SF9">
    <property type="entry name" value="NADH-UBIQUINONE OXIDOREDUCTASE CHAIN 3"/>
    <property type="match status" value="1"/>
</dbReference>
<dbReference type="EC" id="7.1.1.-" evidence="7"/>
<feature type="transmembrane region" description="Helical" evidence="8">
    <location>
        <begin position="63"/>
        <end position="85"/>
    </location>
</feature>
<keyword evidence="5 8" id="KW-1133">Transmembrane helix</keyword>
<keyword evidence="4 7" id="KW-0812">Transmembrane</keyword>
<dbReference type="EMBL" id="CAWVOK010000026">
    <property type="protein sequence ID" value="CAK8163343.1"/>
    <property type="molecule type" value="Genomic_DNA"/>
</dbReference>
<evidence type="ECO:0000313" key="9">
    <source>
        <dbReference type="EMBL" id="CAK8163343.1"/>
    </source>
</evidence>
<reference evidence="9 10" key="1">
    <citation type="submission" date="2024-01" db="EMBL/GenBank/DDBJ databases">
        <authorList>
            <person name="Kunselman E."/>
        </authorList>
    </citation>
    <scope>NUCLEOTIDE SEQUENCE [LARGE SCALE GENOMIC DNA]</scope>
    <source>
        <strain evidence="9">2 abalone samples</strain>
    </source>
</reference>
<sequence>MFKDLNYSYILLFLIATLILSICAFILPSVLTSRNKNTKLSNDHYECGIKPFSNTVNIFHIKFYLVAVLFVLFDVEVTFLIPWVTSLGSSMYYGFISMMIFSSFMAIGFLYEWYSGVLEW</sequence>
<comment type="similarity">
    <text evidence="2 7">Belongs to the complex I subunit 3 family.</text>
</comment>
<organism evidence="9 10">
    <name type="scientific">Candidatus Xenohaliotis californiensis</name>
    <dbReference type="NCBI Taxonomy" id="84677"/>
    <lineage>
        <taxon>Bacteria</taxon>
        <taxon>Pseudomonadati</taxon>
        <taxon>Pseudomonadota</taxon>
        <taxon>Alphaproteobacteria</taxon>
        <taxon>Rickettsiales</taxon>
        <taxon>Anaplasmataceae</taxon>
        <taxon>Candidatus Xenohaliotis</taxon>
    </lineage>
</organism>
<comment type="catalytic activity">
    <reaction evidence="7">
        <text>a quinone + NADH + 5 H(+)(in) = a quinol + NAD(+) + 4 H(+)(out)</text>
        <dbReference type="Rhea" id="RHEA:57888"/>
        <dbReference type="ChEBI" id="CHEBI:15378"/>
        <dbReference type="ChEBI" id="CHEBI:24646"/>
        <dbReference type="ChEBI" id="CHEBI:57540"/>
        <dbReference type="ChEBI" id="CHEBI:57945"/>
        <dbReference type="ChEBI" id="CHEBI:132124"/>
    </reaction>
</comment>
<dbReference type="Proteomes" id="UP001314181">
    <property type="component" value="Unassembled WGS sequence"/>
</dbReference>
<comment type="function">
    <text evidence="7">NDH-1 shuttles electrons from NADH, via FMN and iron-sulfur (Fe-S) centers, to quinones in the respiratory chain.</text>
</comment>
<gene>
    <name evidence="9" type="primary">nuoA</name>
    <name evidence="9" type="ORF">CAXC1_330103</name>
</gene>
<dbReference type="PANTHER" id="PTHR11058">
    <property type="entry name" value="NADH-UBIQUINONE OXIDOREDUCTASE CHAIN 3"/>
    <property type="match status" value="1"/>
</dbReference>
<proteinExistence type="inferred from homology"/>
<evidence type="ECO:0000256" key="5">
    <source>
        <dbReference type="ARBA" id="ARBA00022989"/>
    </source>
</evidence>
<dbReference type="Gene3D" id="1.20.58.1610">
    <property type="entry name" value="NADH:ubiquinone/plastoquinone oxidoreductase, chain 3"/>
    <property type="match status" value="1"/>
</dbReference>
<dbReference type="RefSeq" id="WP_338364465.1">
    <property type="nucleotide sequence ID" value="NZ_CAWVOK010000026.1"/>
</dbReference>
<feature type="transmembrane region" description="Helical" evidence="8">
    <location>
        <begin position="91"/>
        <end position="114"/>
    </location>
</feature>
<evidence type="ECO:0000256" key="1">
    <source>
        <dbReference type="ARBA" id="ARBA00004370"/>
    </source>
</evidence>
<evidence type="ECO:0000256" key="8">
    <source>
        <dbReference type="SAM" id="Phobius"/>
    </source>
</evidence>
<keyword evidence="7" id="KW-0874">Quinone</keyword>
<dbReference type="Pfam" id="PF00507">
    <property type="entry name" value="Oxidored_q4"/>
    <property type="match status" value="1"/>
</dbReference>
<evidence type="ECO:0000256" key="2">
    <source>
        <dbReference type="ARBA" id="ARBA00008472"/>
    </source>
</evidence>
<keyword evidence="3" id="KW-0813">Transport</keyword>
<feature type="transmembrane region" description="Helical" evidence="8">
    <location>
        <begin position="6"/>
        <end position="31"/>
    </location>
</feature>
<dbReference type="InterPro" id="IPR038430">
    <property type="entry name" value="NDAH_ubi_oxred_su3_sf"/>
</dbReference>
<keyword evidence="6 8" id="KW-0472">Membrane</keyword>
<comment type="caution">
    <text evidence="9">The sequence shown here is derived from an EMBL/GenBank/DDBJ whole genome shotgun (WGS) entry which is preliminary data.</text>
</comment>
<protein>
    <recommendedName>
        <fullName evidence="7">NADH-quinone oxidoreductase subunit</fullName>
        <ecNumber evidence="7">7.1.1.-</ecNumber>
    </recommendedName>
</protein>